<dbReference type="Proteomes" id="UP001494902">
    <property type="component" value="Unassembled WGS sequence"/>
</dbReference>
<evidence type="ECO:0000256" key="2">
    <source>
        <dbReference type="SAM" id="Phobius"/>
    </source>
</evidence>
<reference evidence="4 5" key="1">
    <citation type="submission" date="2024-03" db="EMBL/GenBank/DDBJ databases">
        <title>Draft genome sequence of Pseudonocardia nematodicida JCM 31783.</title>
        <authorList>
            <person name="Butdee W."/>
            <person name="Duangmal K."/>
        </authorList>
    </citation>
    <scope>NUCLEOTIDE SEQUENCE [LARGE SCALE GENOMIC DNA]</scope>
    <source>
        <strain evidence="4 5">JCM 31783</strain>
    </source>
</reference>
<comment type="caution">
    <text evidence="4">The sequence shown here is derived from an EMBL/GenBank/DDBJ whole genome shotgun (WGS) entry which is preliminary data.</text>
</comment>
<dbReference type="InterPro" id="IPR002656">
    <property type="entry name" value="Acyl_transf_3_dom"/>
</dbReference>
<feature type="compositionally biased region" description="Pro residues" evidence="1">
    <location>
        <begin position="409"/>
        <end position="421"/>
    </location>
</feature>
<proteinExistence type="predicted"/>
<feature type="transmembrane region" description="Helical" evidence="2">
    <location>
        <begin position="207"/>
        <end position="230"/>
    </location>
</feature>
<feature type="transmembrane region" description="Helical" evidence="2">
    <location>
        <begin position="95"/>
        <end position="114"/>
    </location>
</feature>
<feature type="transmembrane region" description="Helical" evidence="2">
    <location>
        <begin position="242"/>
        <end position="264"/>
    </location>
</feature>
<feature type="compositionally biased region" description="Low complexity" evidence="1">
    <location>
        <begin position="422"/>
        <end position="445"/>
    </location>
</feature>
<feature type="region of interest" description="Disordered" evidence="1">
    <location>
        <begin position="408"/>
        <end position="447"/>
    </location>
</feature>
<dbReference type="GO" id="GO:0016746">
    <property type="term" value="F:acyltransferase activity"/>
    <property type="evidence" value="ECO:0007669"/>
    <property type="project" value="UniProtKB-KW"/>
</dbReference>
<keyword evidence="2" id="KW-0812">Transmembrane</keyword>
<dbReference type="PANTHER" id="PTHR23028:SF53">
    <property type="entry name" value="ACYL_TRANSF_3 DOMAIN-CONTAINING PROTEIN"/>
    <property type="match status" value="1"/>
</dbReference>
<dbReference type="PANTHER" id="PTHR23028">
    <property type="entry name" value="ACETYLTRANSFERASE"/>
    <property type="match status" value="1"/>
</dbReference>
<dbReference type="Pfam" id="PF01757">
    <property type="entry name" value="Acyl_transf_3"/>
    <property type="match status" value="1"/>
</dbReference>
<evidence type="ECO:0000313" key="5">
    <source>
        <dbReference type="Proteomes" id="UP001494902"/>
    </source>
</evidence>
<name>A0ABV1K7L1_9PSEU</name>
<evidence type="ECO:0000313" key="4">
    <source>
        <dbReference type="EMBL" id="MEQ3550478.1"/>
    </source>
</evidence>
<feature type="transmembrane region" description="Helical" evidence="2">
    <location>
        <begin position="160"/>
        <end position="177"/>
    </location>
</feature>
<keyword evidence="4" id="KW-0012">Acyltransferase</keyword>
<gene>
    <name evidence="4" type="ORF">WIS52_08345</name>
</gene>
<feature type="transmembrane region" description="Helical" evidence="2">
    <location>
        <begin position="184"/>
        <end position="201"/>
    </location>
</feature>
<sequence>MSQTVPGGSRTARHAARPSHPVVPYSPGLDGVRAIAVLAVLAYHLDLGWAAGGFLGVEVFFTLSGFLITQLLVAELYRRGRVDVATFVRARARRLLPALVVAVVGILVAFRVVAPESGPDLREHAVFSLLYLQNWHLLLAGVPYGEPSPLLHLWSLSVEAQLYLVWPVVFVGLLAFLRPRTAAVVTLAAGVLSAVVLAARFDPDGGGLAYYATDGRASGFLVGAALALVWRPEAWSHRRSPLARNAVDAYGAAALVVLLGELVVASEFDAGLYGSGGFLRTGLLTAVVIAAATRTGGPIAGLLGNRVLTAVGTRSYGLYLYHWPVFVLFRDVGWAPLPRDLAALGVTVLVTELSYRCLELPVRRGGIRSLAARLGYGRPEMVVVSAAGIAVVAAVVVAGTAPAVAGAAPAPPAPVASPPPSASSSPSPSSPSASPGPGTSSSLPSRTGDPVLVVGDSIVLGNADALLAVLPPGSSVDGKVGRQFAAAPSVVGSWAAVEPGPVVVVLGANGTVEPSDVDAVLEVTGSRHVVFVGVEVPRRWSEPNDELLRATAARSDRVAYVDWPGIVGSEPGLLGPDGVHPGPRGAELLVEAISGSLDRR</sequence>
<keyword evidence="2" id="KW-0472">Membrane</keyword>
<dbReference type="InterPro" id="IPR050879">
    <property type="entry name" value="Acyltransferase_3"/>
</dbReference>
<dbReference type="RefSeq" id="WP_349297559.1">
    <property type="nucleotide sequence ID" value="NZ_JBEDNQ010000003.1"/>
</dbReference>
<accession>A0ABV1K7L1</accession>
<dbReference type="SUPFAM" id="SSF52266">
    <property type="entry name" value="SGNH hydrolase"/>
    <property type="match status" value="1"/>
</dbReference>
<organism evidence="4 5">
    <name type="scientific">Pseudonocardia nematodicida</name>
    <dbReference type="NCBI Taxonomy" id="1206997"/>
    <lineage>
        <taxon>Bacteria</taxon>
        <taxon>Bacillati</taxon>
        <taxon>Actinomycetota</taxon>
        <taxon>Actinomycetes</taxon>
        <taxon>Pseudonocardiales</taxon>
        <taxon>Pseudonocardiaceae</taxon>
        <taxon>Pseudonocardia</taxon>
    </lineage>
</organism>
<feature type="transmembrane region" description="Helical" evidence="2">
    <location>
        <begin position="379"/>
        <end position="401"/>
    </location>
</feature>
<evidence type="ECO:0000256" key="1">
    <source>
        <dbReference type="SAM" id="MobiDB-lite"/>
    </source>
</evidence>
<evidence type="ECO:0000259" key="3">
    <source>
        <dbReference type="Pfam" id="PF01757"/>
    </source>
</evidence>
<keyword evidence="5" id="KW-1185">Reference proteome</keyword>
<dbReference type="EC" id="2.3.1.-" evidence="4"/>
<feature type="transmembrane region" description="Helical" evidence="2">
    <location>
        <begin position="47"/>
        <end position="74"/>
    </location>
</feature>
<keyword evidence="2" id="KW-1133">Transmembrane helix</keyword>
<protein>
    <submittedName>
        <fullName evidence="4">Acyltransferase family protein</fullName>
        <ecNumber evidence="4">2.3.1.-</ecNumber>
    </submittedName>
</protein>
<dbReference type="EMBL" id="JBEDNQ010000003">
    <property type="protein sequence ID" value="MEQ3550478.1"/>
    <property type="molecule type" value="Genomic_DNA"/>
</dbReference>
<feature type="domain" description="Acyltransferase 3" evidence="3">
    <location>
        <begin position="28"/>
        <end position="350"/>
    </location>
</feature>
<keyword evidence="4" id="KW-0808">Transferase</keyword>